<sequence>MVEFLHRLSWLLFNVGVPVFAPIALLPLLNFSRVYRQTSKGIATRAIRDGQLLWVVISMCASACYEIGGALGAASSGSILTVMLAGLIWHVLFIIAASILVTFGAADSAPHLSHSGGDEVPGQKLMWTSILITAVAATSFAISHYSLT</sequence>
<accession>A0A370NF03</accession>
<feature type="transmembrane region" description="Helical" evidence="1">
    <location>
        <begin position="52"/>
        <end position="73"/>
    </location>
</feature>
<keyword evidence="1" id="KW-1133">Transmembrane helix</keyword>
<reference evidence="3" key="1">
    <citation type="submission" date="2018-05" db="EMBL/GenBank/DDBJ databases">
        <authorList>
            <person name="Feng T."/>
        </authorList>
    </citation>
    <scope>NUCLEOTIDE SEQUENCE [LARGE SCALE GENOMIC DNA]</scope>
    <source>
        <strain evidence="3">S27</strain>
    </source>
</reference>
<dbReference type="Proteomes" id="UP000254875">
    <property type="component" value="Unassembled WGS sequence"/>
</dbReference>
<dbReference type="EMBL" id="QHKS01000002">
    <property type="protein sequence ID" value="RDK04163.1"/>
    <property type="molecule type" value="Genomic_DNA"/>
</dbReference>
<name>A0A370NF03_9BURK</name>
<dbReference type="AlphaFoldDB" id="A0A370NF03"/>
<proteinExistence type="predicted"/>
<gene>
    <name evidence="2" type="ORF">DLM46_04105</name>
</gene>
<organism evidence="2 3">
    <name type="scientific">Paraburkholderia lacunae</name>
    <dbReference type="NCBI Taxonomy" id="2211104"/>
    <lineage>
        <taxon>Bacteria</taxon>
        <taxon>Pseudomonadati</taxon>
        <taxon>Pseudomonadota</taxon>
        <taxon>Betaproteobacteria</taxon>
        <taxon>Burkholderiales</taxon>
        <taxon>Burkholderiaceae</taxon>
        <taxon>Paraburkholderia</taxon>
    </lineage>
</organism>
<feature type="transmembrane region" description="Helical" evidence="1">
    <location>
        <begin position="12"/>
        <end position="31"/>
    </location>
</feature>
<comment type="caution">
    <text evidence="2">The sequence shown here is derived from an EMBL/GenBank/DDBJ whole genome shotgun (WGS) entry which is preliminary data.</text>
</comment>
<keyword evidence="1" id="KW-0472">Membrane</keyword>
<keyword evidence="3" id="KW-1185">Reference proteome</keyword>
<feature type="transmembrane region" description="Helical" evidence="1">
    <location>
        <begin position="79"/>
        <end position="104"/>
    </location>
</feature>
<dbReference type="RefSeq" id="WP_115099497.1">
    <property type="nucleotide sequence ID" value="NZ_QHKS01000002.1"/>
</dbReference>
<dbReference type="OrthoDB" id="9094516at2"/>
<evidence type="ECO:0000256" key="1">
    <source>
        <dbReference type="SAM" id="Phobius"/>
    </source>
</evidence>
<keyword evidence="1" id="KW-0812">Transmembrane</keyword>
<evidence type="ECO:0000313" key="2">
    <source>
        <dbReference type="EMBL" id="RDK04163.1"/>
    </source>
</evidence>
<evidence type="ECO:0000313" key="3">
    <source>
        <dbReference type="Proteomes" id="UP000254875"/>
    </source>
</evidence>
<feature type="transmembrane region" description="Helical" evidence="1">
    <location>
        <begin position="125"/>
        <end position="147"/>
    </location>
</feature>
<protein>
    <submittedName>
        <fullName evidence="2">Uncharacterized protein</fullName>
    </submittedName>
</protein>